<keyword evidence="1" id="KW-0472">Membrane</keyword>
<sequence>MPKRTVPGPLQKLLKFDEKITEKFCLFANKFLPFRELRIHHKTLEITCHGLAWLAGWLAFIYLLSSSKLYEMQVNFLIGLVIDIILVAVIKAYTRRRRPAGNVPDMFMTVGVDNYSFPSGHASRVTFIALFFITLYPLPIFCVPPLLAWVTSLCVSRILLKRHHILDVFGGIILGVFETFILSLLWLSPETCADILSFLSDTDIVDTGM</sequence>
<dbReference type="PANTHER" id="PTHR14969:SF13">
    <property type="entry name" value="AT30094P"/>
    <property type="match status" value="1"/>
</dbReference>
<evidence type="ECO:0000313" key="4">
    <source>
        <dbReference type="Proteomes" id="UP001372834"/>
    </source>
</evidence>
<dbReference type="InterPro" id="IPR000326">
    <property type="entry name" value="PAP2/HPO"/>
</dbReference>
<feature type="transmembrane region" description="Helical" evidence="1">
    <location>
        <begin position="168"/>
        <end position="187"/>
    </location>
</feature>
<keyword evidence="1" id="KW-1133">Transmembrane helix</keyword>
<proteinExistence type="predicted"/>
<keyword evidence="1" id="KW-0812">Transmembrane</keyword>
<feature type="transmembrane region" description="Helical" evidence="1">
    <location>
        <begin position="44"/>
        <end position="64"/>
    </location>
</feature>
<evidence type="ECO:0000259" key="2">
    <source>
        <dbReference type="SMART" id="SM00014"/>
    </source>
</evidence>
<protein>
    <recommendedName>
        <fullName evidence="2">Phosphatidic acid phosphatase type 2/haloperoxidase domain-containing protein</fullName>
    </recommendedName>
</protein>
<dbReference type="PANTHER" id="PTHR14969">
    <property type="entry name" value="SPHINGOSINE-1-PHOSPHATE PHOSPHOHYDROLASE"/>
    <property type="match status" value="1"/>
</dbReference>
<dbReference type="SMART" id="SM00014">
    <property type="entry name" value="acidPPc"/>
    <property type="match status" value="1"/>
</dbReference>
<dbReference type="SUPFAM" id="SSF48317">
    <property type="entry name" value="Acid phosphatase/Vanadium-dependent haloperoxidase"/>
    <property type="match status" value="1"/>
</dbReference>
<evidence type="ECO:0000256" key="1">
    <source>
        <dbReference type="SAM" id="Phobius"/>
    </source>
</evidence>
<feature type="domain" description="Phosphatidic acid phosphatase type 2/haloperoxidase" evidence="2">
    <location>
        <begin position="71"/>
        <end position="183"/>
    </location>
</feature>
<dbReference type="Pfam" id="PF01569">
    <property type="entry name" value="PAP2"/>
    <property type="match status" value="1"/>
</dbReference>
<dbReference type="Gene3D" id="1.20.144.10">
    <property type="entry name" value="Phosphatidic acid phosphatase type 2/haloperoxidase"/>
    <property type="match status" value="1"/>
</dbReference>
<name>A0AAN8S5B6_POLSC</name>
<comment type="caution">
    <text evidence="3">The sequence shown here is derived from an EMBL/GenBank/DDBJ whole genome shotgun (WGS) entry which is preliminary data.</text>
</comment>
<dbReference type="AlphaFoldDB" id="A0AAN8S5B6"/>
<feature type="transmembrane region" description="Helical" evidence="1">
    <location>
        <begin position="76"/>
        <end position="94"/>
    </location>
</feature>
<dbReference type="GO" id="GO:0042392">
    <property type="term" value="F:sphingosine-1-phosphate phosphatase activity"/>
    <property type="evidence" value="ECO:0007669"/>
    <property type="project" value="TreeGrafter"/>
</dbReference>
<feature type="transmembrane region" description="Helical" evidence="1">
    <location>
        <begin position="125"/>
        <end position="148"/>
    </location>
</feature>
<dbReference type="InterPro" id="IPR036938">
    <property type="entry name" value="PAP2/HPO_sf"/>
</dbReference>
<gene>
    <name evidence="3" type="ORF">RUM43_003029</name>
</gene>
<organism evidence="3 4">
    <name type="scientific">Polyplax serrata</name>
    <name type="common">Common mouse louse</name>
    <dbReference type="NCBI Taxonomy" id="468196"/>
    <lineage>
        <taxon>Eukaryota</taxon>
        <taxon>Metazoa</taxon>
        <taxon>Ecdysozoa</taxon>
        <taxon>Arthropoda</taxon>
        <taxon>Hexapoda</taxon>
        <taxon>Insecta</taxon>
        <taxon>Pterygota</taxon>
        <taxon>Neoptera</taxon>
        <taxon>Paraneoptera</taxon>
        <taxon>Psocodea</taxon>
        <taxon>Troctomorpha</taxon>
        <taxon>Phthiraptera</taxon>
        <taxon>Anoplura</taxon>
        <taxon>Polyplacidae</taxon>
        <taxon>Polyplax</taxon>
    </lineage>
</organism>
<dbReference type="EMBL" id="JAWJWE010000036">
    <property type="protein sequence ID" value="KAK6629212.1"/>
    <property type="molecule type" value="Genomic_DNA"/>
</dbReference>
<reference evidence="3 4" key="1">
    <citation type="submission" date="2023-10" db="EMBL/GenBank/DDBJ databases">
        <title>Genomes of two closely related lineages of the louse Polyplax serrata with different host specificities.</title>
        <authorList>
            <person name="Martinu J."/>
            <person name="Tarabai H."/>
            <person name="Stefka J."/>
            <person name="Hypsa V."/>
        </authorList>
    </citation>
    <scope>NUCLEOTIDE SEQUENCE [LARGE SCALE GENOMIC DNA]</scope>
    <source>
        <strain evidence="3">HR10_N</strain>
    </source>
</reference>
<dbReference type="CDD" id="cd03391">
    <property type="entry name" value="PAP2_containing_2_like"/>
    <property type="match status" value="1"/>
</dbReference>
<accession>A0AAN8S5B6</accession>
<dbReference type="Proteomes" id="UP001372834">
    <property type="component" value="Unassembled WGS sequence"/>
</dbReference>
<evidence type="ECO:0000313" key="3">
    <source>
        <dbReference type="EMBL" id="KAK6629212.1"/>
    </source>
</evidence>